<name>A0A6J5L4E3_9CAUD</name>
<evidence type="ECO:0000313" key="1">
    <source>
        <dbReference type="EMBL" id="CAB4127440.1"/>
    </source>
</evidence>
<proteinExistence type="predicted"/>
<sequence length="247" mass="27646">MSKERELLKKAIQIIETLGPDEEAYEFINEILLLEPEQEPVAWVFPSDLKRFETQETTAVIYSGEMGKLSKNSIPLYTHPPKREPVTNEPTTTAMAVMPNGVCVSNVYDAYEEGRKSVMSEQEPEFGDGPEFDGWEKRSGNSFMQEPTLSELDRELLKQACKTLNNASSYLKDKNVNLGINMNEIKLDITKLGIIQNVLSKISNGDAFVLREDNTTGIGSILYIDIPIKLNGIEGTFTTTISGVETW</sequence>
<reference evidence="1" key="1">
    <citation type="submission" date="2020-04" db="EMBL/GenBank/DDBJ databases">
        <authorList>
            <person name="Chiriac C."/>
            <person name="Salcher M."/>
            <person name="Ghai R."/>
            <person name="Kavagutti S V."/>
        </authorList>
    </citation>
    <scope>NUCLEOTIDE SEQUENCE</scope>
</reference>
<gene>
    <name evidence="1" type="ORF">UFOVP84_188</name>
</gene>
<dbReference type="EMBL" id="LR796208">
    <property type="protein sequence ID" value="CAB4127440.1"/>
    <property type="molecule type" value="Genomic_DNA"/>
</dbReference>
<accession>A0A6J5L4E3</accession>
<protein>
    <submittedName>
        <fullName evidence="1">Uncharacterized protein</fullName>
    </submittedName>
</protein>
<organism evidence="1">
    <name type="scientific">uncultured Caudovirales phage</name>
    <dbReference type="NCBI Taxonomy" id="2100421"/>
    <lineage>
        <taxon>Viruses</taxon>
        <taxon>Duplodnaviria</taxon>
        <taxon>Heunggongvirae</taxon>
        <taxon>Uroviricota</taxon>
        <taxon>Caudoviricetes</taxon>
        <taxon>Peduoviridae</taxon>
        <taxon>Maltschvirus</taxon>
        <taxon>Maltschvirus maltsch</taxon>
    </lineage>
</organism>